<gene>
    <name evidence="2" type="ORF">CYFUS_000634</name>
</gene>
<dbReference type="Proteomes" id="UP000217257">
    <property type="component" value="Chromosome"/>
</dbReference>
<dbReference type="AlphaFoldDB" id="A0A250IVG9"/>
<dbReference type="InterPro" id="IPR028087">
    <property type="entry name" value="Tad_N"/>
</dbReference>
<dbReference type="RefSeq" id="WP_232537333.1">
    <property type="nucleotide sequence ID" value="NZ_CP022098.1"/>
</dbReference>
<dbReference type="KEGG" id="cfus:CYFUS_000634"/>
<evidence type="ECO:0000313" key="2">
    <source>
        <dbReference type="EMBL" id="ATB35222.1"/>
    </source>
</evidence>
<dbReference type="EMBL" id="CP022098">
    <property type="protein sequence ID" value="ATB35222.1"/>
    <property type="molecule type" value="Genomic_DNA"/>
</dbReference>
<sequence length="533" mass="58284">MKPYPRRGQTMVLMVISLFLLTLMVTLTLSIGSKVREKMEVQAVADAAAYSNAAVTARVYNEIALLSRAQIAHMVSMAAVQSLISWSTLFRANVAATSLNYSIISAQHAKDAARCCKKYSPCPHLCGCSIAASAVSGLKAFQVWTRDVAESMQFEALDTAAAAQSLRLQDAAMRLHGVQLLEYVRLMGEINNQSMADEIVDAAKGGSRVAGEWSAPGGGDSVSNREIGFFTGATTPIDILNSHHVFAAMGSRGFSFITGRSGIPAMVIQQQLQALGYVVPPDRATVVNQGSSYFSTLPNHGALWPLVNGKYSWTDDHGMNTLRYNHTFMPCRRYQSAFPTMVLLNSTDSTDPTDLHVWSPFFFVDTVPAPARHTLGRCVRCPSMWPTFIDYNPLPLVQEDDNFGQPKNFAVIQRDYSVRAASGQSVDPWNLGFRFRFSPSRESGFDNRALVLADGTDISKQTALSAGIAYYHRKGHWKEPPNLLNPYWRATLVPLTVDEDGEDDVPDTLGDVGTGWAGETFEALRGQGYEGGP</sequence>
<evidence type="ECO:0000259" key="1">
    <source>
        <dbReference type="Pfam" id="PF13400"/>
    </source>
</evidence>
<dbReference type="Pfam" id="PF13400">
    <property type="entry name" value="Tad"/>
    <property type="match status" value="1"/>
</dbReference>
<protein>
    <recommendedName>
        <fullName evidence="1">Putative Flp pilus-assembly TadG-like N-terminal domain-containing protein</fullName>
    </recommendedName>
</protein>
<reference evidence="2 3" key="1">
    <citation type="submission" date="2017-06" db="EMBL/GenBank/DDBJ databases">
        <title>Sequencing and comparative analysis of myxobacterial genomes.</title>
        <authorList>
            <person name="Rupp O."/>
            <person name="Goesmann A."/>
            <person name="Sogaard-Andersen L."/>
        </authorList>
    </citation>
    <scope>NUCLEOTIDE SEQUENCE [LARGE SCALE GENOMIC DNA]</scope>
    <source>
        <strain evidence="2 3">DSM 52655</strain>
    </source>
</reference>
<name>A0A250IVG9_9BACT</name>
<evidence type="ECO:0000313" key="3">
    <source>
        <dbReference type="Proteomes" id="UP000217257"/>
    </source>
</evidence>
<accession>A0A250IVG9</accession>
<organism evidence="2 3">
    <name type="scientific">Cystobacter fuscus</name>
    <dbReference type="NCBI Taxonomy" id="43"/>
    <lineage>
        <taxon>Bacteria</taxon>
        <taxon>Pseudomonadati</taxon>
        <taxon>Myxococcota</taxon>
        <taxon>Myxococcia</taxon>
        <taxon>Myxococcales</taxon>
        <taxon>Cystobacterineae</taxon>
        <taxon>Archangiaceae</taxon>
        <taxon>Cystobacter</taxon>
    </lineage>
</organism>
<feature type="domain" description="Putative Flp pilus-assembly TadG-like N-terminal" evidence="1">
    <location>
        <begin position="8"/>
        <end position="51"/>
    </location>
</feature>
<proteinExistence type="predicted"/>